<accession>A0ACC0YU16</accession>
<protein>
    <submittedName>
        <fullName evidence="1">Uncharacterized protein</fullName>
    </submittedName>
</protein>
<evidence type="ECO:0000313" key="2">
    <source>
        <dbReference type="Proteomes" id="UP001163603"/>
    </source>
</evidence>
<proteinExistence type="predicted"/>
<comment type="caution">
    <text evidence="1">The sequence shown here is derived from an EMBL/GenBank/DDBJ whole genome shotgun (WGS) entry which is preliminary data.</text>
</comment>
<gene>
    <name evidence="1" type="ORF">Pint_17831</name>
</gene>
<sequence>MAESEKSKDLQQTLQPFYDRASQAEERLSRLQASLANKKDGRNEELLKTISELQSKLEDANAEVVSERKKAEKLAVENEKLNYRVKHLIRALEAADLNSKIM</sequence>
<dbReference type="Proteomes" id="UP001163603">
    <property type="component" value="Chromosome 4"/>
</dbReference>
<evidence type="ECO:0000313" key="1">
    <source>
        <dbReference type="EMBL" id="KAJ0042118.1"/>
    </source>
</evidence>
<organism evidence="1 2">
    <name type="scientific">Pistacia integerrima</name>
    <dbReference type="NCBI Taxonomy" id="434235"/>
    <lineage>
        <taxon>Eukaryota</taxon>
        <taxon>Viridiplantae</taxon>
        <taxon>Streptophyta</taxon>
        <taxon>Embryophyta</taxon>
        <taxon>Tracheophyta</taxon>
        <taxon>Spermatophyta</taxon>
        <taxon>Magnoliopsida</taxon>
        <taxon>eudicotyledons</taxon>
        <taxon>Gunneridae</taxon>
        <taxon>Pentapetalae</taxon>
        <taxon>rosids</taxon>
        <taxon>malvids</taxon>
        <taxon>Sapindales</taxon>
        <taxon>Anacardiaceae</taxon>
        <taxon>Pistacia</taxon>
    </lineage>
</organism>
<reference evidence="2" key="1">
    <citation type="journal article" date="2023" name="G3 (Bethesda)">
        <title>Genome assembly and association tests identify interacting loci associated with vigor, precocity, and sex in interspecific pistachio rootstocks.</title>
        <authorList>
            <person name="Palmer W."/>
            <person name="Jacygrad E."/>
            <person name="Sagayaradj S."/>
            <person name="Cavanaugh K."/>
            <person name="Han R."/>
            <person name="Bertier L."/>
            <person name="Beede B."/>
            <person name="Kafkas S."/>
            <person name="Golino D."/>
            <person name="Preece J."/>
            <person name="Michelmore R."/>
        </authorList>
    </citation>
    <scope>NUCLEOTIDE SEQUENCE [LARGE SCALE GENOMIC DNA]</scope>
</reference>
<keyword evidence="2" id="KW-1185">Reference proteome</keyword>
<name>A0ACC0YU16_9ROSI</name>
<dbReference type="EMBL" id="CM047739">
    <property type="protein sequence ID" value="KAJ0042118.1"/>
    <property type="molecule type" value="Genomic_DNA"/>
</dbReference>